<dbReference type="InterPro" id="IPR029056">
    <property type="entry name" value="Ribokinase-like"/>
</dbReference>
<dbReference type="Pfam" id="PF00294">
    <property type="entry name" value="PfkB"/>
    <property type="match status" value="1"/>
</dbReference>
<evidence type="ECO:0000256" key="3">
    <source>
        <dbReference type="ARBA" id="ARBA00022777"/>
    </source>
</evidence>
<reference evidence="5 6" key="1">
    <citation type="journal article" date="2016" name="Nat. Commun.">
        <title>Thousands of microbial genomes shed light on interconnected biogeochemical processes in an aquifer system.</title>
        <authorList>
            <person name="Anantharaman K."/>
            <person name="Brown C.T."/>
            <person name="Hug L.A."/>
            <person name="Sharon I."/>
            <person name="Castelle C.J."/>
            <person name="Probst A.J."/>
            <person name="Thomas B.C."/>
            <person name="Singh A."/>
            <person name="Wilkins M.J."/>
            <person name="Karaoz U."/>
            <person name="Brodie E.L."/>
            <person name="Williams K.H."/>
            <person name="Hubbard S.S."/>
            <person name="Banfield J.F."/>
        </authorList>
    </citation>
    <scope>NUCLEOTIDE SEQUENCE [LARGE SCALE GENOMIC DNA]</scope>
</reference>
<organism evidence="5 6">
    <name type="scientific">Candidatus Kerfeldbacteria bacterium RIFCSPLOWO2_01_FULL_48_11</name>
    <dbReference type="NCBI Taxonomy" id="1798543"/>
    <lineage>
        <taxon>Bacteria</taxon>
        <taxon>Candidatus Kerfeldiibacteriota</taxon>
    </lineage>
</organism>
<evidence type="ECO:0000313" key="6">
    <source>
        <dbReference type="Proteomes" id="UP000179164"/>
    </source>
</evidence>
<dbReference type="STRING" id="1798543.A2898_02730"/>
<keyword evidence="2" id="KW-0808">Transferase</keyword>
<dbReference type="CDD" id="cd01942">
    <property type="entry name" value="ribokinase_group_A"/>
    <property type="match status" value="1"/>
</dbReference>
<dbReference type="Gene3D" id="3.40.1190.20">
    <property type="match status" value="1"/>
</dbReference>
<evidence type="ECO:0000313" key="5">
    <source>
        <dbReference type="EMBL" id="OGY85023.1"/>
    </source>
</evidence>
<comment type="caution">
    <text evidence="5">The sequence shown here is derived from an EMBL/GenBank/DDBJ whole genome shotgun (WGS) entry which is preliminary data.</text>
</comment>
<evidence type="ECO:0000259" key="4">
    <source>
        <dbReference type="Pfam" id="PF00294"/>
    </source>
</evidence>
<dbReference type="SUPFAM" id="SSF53613">
    <property type="entry name" value="Ribokinase-like"/>
    <property type="match status" value="1"/>
</dbReference>
<dbReference type="PANTHER" id="PTHR43085">
    <property type="entry name" value="HEXOKINASE FAMILY MEMBER"/>
    <property type="match status" value="1"/>
</dbReference>
<name>A0A1G2B743_9BACT</name>
<evidence type="ECO:0000256" key="2">
    <source>
        <dbReference type="ARBA" id="ARBA00022679"/>
    </source>
</evidence>
<dbReference type="InterPro" id="IPR002173">
    <property type="entry name" value="Carboh/pur_kinase_PfkB_CS"/>
</dbReference>
<dbReference type="PROSITE" id="PS00583">
    <property type="entry name" value="PFKB_KINASES_1"/>
    <property type="match status" value="1"/>
</dbReference>
<dbReference type="EMBL" id="MHKE01000002">
    <property type="protein sequence ID" value="OGY85023.1"/>
    <property type="molecule type" value="Genomic_DNA"/>
</dbReference>
<evidence type="ECO:0000256" key="1">
    <source>
        <dbReference type="ARBA" id="ARBA00010688"/>
    </source>
</evidence>
<keyword evidence="3" id="KW-0418">Kinase</keyword>
<gene>
    <name evidence="5" type="ORF">A2898_02730</name>
</gene>
<dbReference type="InterPro" id="IPR050306">
    <property type="entry name" value="PfkB_Carbo_kinase"/>
</dbReference>
<dbReference type="AlphaFoldDB" id="A0A1G2B743"/>
<protein>
    <recommendedName>
        <fullName evidence="4">Carbohydrate kinase PfkB domain-containing protein</fullName>
    </recommendedName>
</protein>
<dbReference type="Proteomes" id="UP000179164">
    <property type="component" value="Unassembled WGS sequence"/>
</dbReference>
<accession>A0A1G2B743</accession>
<dbReference type="GO" id="GO:0016301">
    <property type="term" value="F:kinase activity"/>
    <property type="evidence" value="ECO:0007669"/>
    <property type="project" value="UniProtKB-KW"/>
</dbReference>
<feature type="domain" description="Carbohydrate kinase PfkB" evidence="4">
    <location>
        <begin position="36"/>
        <end position="295"/>
    </location>
</feature>
<dbReference type="PANTHER" id="PTHR43085:SF46">
    <property type="entry name" value="ADENOSINE KINASE"/>
    <property type="match status" value="1"/>
</dbReference>
<dbReference type="InterPro" id="IPR011611">
    <property type="entry name" value="PfkB_dom"/>
</dbReference>
<comment type="similarity">
    <text evidence="1">Belongs to the carbohydrate kinase PfkB family.</text>
</comment>
<dbReference type="PROSITE" id="PS00584">
    <property type="entry name" value="PFKB_KINASES_2"/>
    <property type="match status" value="1"/>
</dbReference>
<proteinExistence type="inferred from homology"/>
<sequence>MTRKLIILVSGSLAFDRIMDFPERFSDHILPRKIHQLSVSFLVEKYSENFGGTAGNISYNLALLGNQPVVLGSVGKDFTPYRQWLIRHSVETRYVNLVRNTTTAVAHMITDKDNNQISGFHVGAGKTFAGVPPRSLLMKAAFACVSPAGHEDLARFPKIYKRAKVSYAFDPGQQTTTLPKSDLINGVTGAEIFFSNDYELALFLSKTGMTERQILKRAKVVVTTLGPKGSMVQTASKRIRIPPAKPQNTSDPTGAGDAYRAGFISGYVRGLPLERCGRLGAVVSVYTVEKYGTQTHRFTEKDVMARYFKNFHHKILE</sequence>